<dbReference type="PIRSF" id="PIRSF007466">
    <property type="entry name" value="SpoIVA"/>
    <property type="match status" value="1"/>
</dbReference>
<dbReference type="CDD" id="cd00882">
    <property type="entry name" value="Ras_like_GTPase"/>
    <property type="match status" value="1"/>
</dbReference>
<feature type="domain" description="Sporulation stage IV protein A C-terminal" evidence="4">
    <location>
        <begin position="420"/>
        <end position="495"/>
    </location>
</feature>
<comment type="function">
    <text evidence="1">ATPase. Has a role at an early stage in the morphogenesis of the spore coat.</text>
</comment>
<keyword evidence="1" id="KW-0963">Cytoplasm</keyword>
<evidence type="ECO:0000313" key="6">
    <source>
        <dbReference type="Proteomes" id="UP000824211"/>
    </source>
</evidence>
<reference evidence="5" key="1">
    <citation type="journal article" date="2021" name="PeerJ">
        <title>Extensive microbial diversity within the chicken gut microbiome revealed by metagenomics and culture.</title>
        <authorList>
            <person name="Gilroy R."/>
            <person name="Ravi A."/>
            <person name="Getino M."/>
            <person name="Pursley I."/>
            <person name="Horton D.L."/>
            <person name="Alikhan N.F."/>
            <person name="Baker D."/>
            <person name="Gharbi K."/>
            <person name="Hall N."/>
            <person name="Watson M."/>
            <person name="Adriaenssens E.M."/>
            <person name="Foster-Nyarko E."/>
            <person name="Jarju S."/>
            <person name="Secka A."/>
            <person name="Antonio M."/>
            <person name="Oren A."/>
            <person name="Chaudhuri R.R."/>
            <person name="La Ragione R."/>
            <person name="Hildebrand F."/>
            <person name="Pallen M.J."/>
        </authorList>
    </citation>
    <scope>NUCLEOTIDE SEQUENCE</scope>
    <source>
        <strain evidence="5">ChiHjej9B8-13557</strain>
    </source>
</reference>
<evidence type="ECO:0000259" key="3">
    <source>
        <dbReference type="Pfam" id="PF20438"/>
    </source>
</evidence>
<evidence type="ECO:0000313" key="5">
    <source>
        <dbReference type="EMBL" id="HJB58481.1"/>
    </source>
</evidence>
<evidence type="ECO:0000259" key="4">
    <source>
        <dbReference type="Pfam" id="PF20439"/>
    </source>
</evidence>
<sequence>MEHPALYRDIGRRTGGDIYIGVVGPVRSGKSTFIKQFMEALVLPALDQTDPAARARARDELPQSAAGRTIMTTEPKFIPETAAPLQLEGGGECRVRLIDCVGYMVEGAMGHEEDDKPRMVKSPWFDEAVPFDLAAETGTRKVIREHSTIGVVVTTDGSISDIPRAGYEKAESRVIAELEELGKPYVILLNSTHPASPETRQLAAGLEEQYGRPVLPVSCTELDAAALEEILEQVLYEFPVRELDFAMPRWVTMLDAGHWLQSSVYQAALDFAARIVRMKDLRAAAGGAALDCDAVQRSAVSGMDLAEGRVRVTVELRPEVFYQVLSEQTGLDIGDEAGLMPCVIELARAKRAYERLRSALEQVEATGYGIVMPSIDELHLEPPEVIRQGGRCGVRLEASAPSIQMMRAVIRTELNPIVGSERQSEELVESLMAGFEADPVKIWESNIFGKSLYELVNEGLQAKLLHMPQEARTRMQETIERVINEGCTGLICILL</sequence>
<dbReference type="EC" id="3.6.1.-" evidence="1"/>
<comment type="caution">
    <text evidence="5">The sequence shown here is derived from an EMBL/GenBank/DDBJ whole genome shotgun (WGS) entry which is preliminary data.</text>
</comment>
<dbReference type="Pfam" id="PF09547">
    <property type="entry name" value="SpoIVA_ATPase"/>
    <property type="match status" value="1"/>
</dbReference>
<reference evidence="5" key="2">
    <citation type="submission" date="2021-04" db="EMBL/GenBank/DDBJ databases">
        <authorList>
            <person name="Gilroy R."/>
        </authorList>
    </citation>
    <scope>NUCLEOTIDE SEQUENCE</scope>
    <source>
        <strain evidence="5">ChiHjej9B8-13557</strain>
    </source>
</reference>
<dbReference type="Pfam" id="PF20439">
    <property type="entry name" value="SpoIVA_C"/>
    <property type="match status" value="1"/>
</dbReference>
<dbReference type="SUPFAM" id="SSF52540">
    <property type="entry name" value="P-loop containing nucleoside triphosphate hydrolases"/>
    <property type="match status" value="1"/>
</dbReference>
<gene>
    <name evidence="5" type="primary">spoIVA</name>
    <name evidence="5" type="ORF">H9771_02280</name>
</gene>
<keyword evidence="1" id="KW-0067">ATP-binding</keyword>
<accession>A0A9D2MEA8</accession>
<dbReference type="EMBL" id="DWXX01000041">
    <property type="protein sequence ID" value="HJB58481.1"/>
    <property type="molecule type" value="Genomic_DNA"/>
</dbReference>
<keyword evidence="1" id="KW-0378">Hydrolase</keyword>
<comment type="subcellular location">
    <subcellularLocation>
        <location evidence="1">Cytoplasm</location>
    </subcellularLocation>
</comment>
<organism evidence="5 6">
    <name type="scientific">Candidatus Faecalibacterium faecipullorum</name>
    <dbReference type="NCBI Taxonomy" id="2838578"/>
    <lineage>
        <taxon>Bacteria</taxon>
        <taxon>Bacillati</taxon>
        <taxon>Bacillota</taxon>
        <taxon>Clostridia</taxon>
        <taxon>Eubacteriales</taxon>
        <taxon>Oscillospiraceae</taxon>
        <taxon>Faecalibacterium</taxon>
    </lineage>
</organism>
<dbReference type="InterPro" id="IPR046840">
    <property type="entry name" value="SpoIVA_C"/>
</dbReference>
<dbReference type="GO" id="GO:0005737">
    <property type="term" value="C:cytoplasm"/>
    <property type="evidence" value="ECO:0007669"/>
    <property type="project" value="UniProtKB-SubCell"/>
</dbReference>
<evidence type="ECO:0000259" key="2">
    <source>
        <dbReference type="Pfam" id="PF09547"/>
    </source>
</evidence>
<dbReference type="GO" id="GO:0016887">
    <property type="term" value="F:ATP hydrolysis activity"/>
    <property type="evidence" value="ECO:0007669"/>
    <property type="project" value="InterPro"/>
</dbReference>
<dbReference type="InterPro" id="IPR046841">
    <property type="entry name" value="SpoIVA_middle"/>
</dbReference>
<feature type="domain" description="Stage IV sporulation protein A middle" evidence="3">
    <location>
        <begin position="240"/>
        <end position="419"/>
    </location>
</feature>
<dbReference type="GO" id="GO:0030435">
    <property type="term" value="P:sporulation resulting in formation of a cellular spore"/>
    <property type="evidence" value="ECO:0007669"/>
    <property type="project" value="UniProtKB-KW"/>
</dbReference>
<dbReference type="Gene3D" id="3.40.50.300">
    <property type="entry name" value="P-loop containing nucleotide triphosphate hydrolases"/>
    <property type="match status" value="1"/>
</dbReference>
<protein>
    <recommendedName>
        <fullName evidence="1">Stage IV sporulation protein A</fullName>
        <ecNumber evidence="1">3.6.1.-</ecNumber>
    </recommendedName>
    <alternativeName>
        <fullName evidence="1">Coat morphogenetic protein SpoIVA</fullName>
    </alternativeName>
</protein>
<proteinExistence type="predicted"/>
<dbReference type="InterPro" id="IPR027417">
    <property type="entry name" value="P-loop_NTPase"/>
</dbReference>
<dbReference type="GO" id="GO:0005524">
    <property type="term" value="F:ATP binding"/>
    <property type="evidence" value="ECO:0007669"/>
    <property type="project" value="UniProtKB-KW"/>
</dbReference>
<dbReference type="Pfam" id="PF20438">
    <property type="entry name" value="SpoIVA_middle"/>
    <property type="match status" value="1"/>
</dbReference>
<evidence type="ECO:0000256" key="1">
    <source>
        <dbReference type="PIRNR" id="PIRNR007466"/>
    </source>
</evidence>
<keyword evidence="1" id="KW-0749">Sporulation</keyword>
<keyword evidence="1" id="KW-0547">Nucleotide-binding</keyword>
<dbReference type="InterPro" id="IPR014201">
    <property type="entry name" value="Spore_IV_A"/>
</dbReference>
<feature type="domain" description="Stage IV sporulation protein A ATPase" evidence="2">
    <location>
        <begin position="1"/>
        <end position="239"/>
    </location>
</feature>
<dbReference type="Proteomes" id="UP000824211">
    <property type="component" value="Unassembled WGS sequence"/>
</dbReference>
<name>A0A9D2MEA8_9FIRM</name>
<comment type="catalytic activity">
    <reaction evidence="1">
        <text>ATP + H2O = ADP + phosphate + H(+)</text>
        <dbReference type="Rhea" id="RHEA:13065"/>
        <dbReference type="ChEBI" id="CHEBI:15377"/>
        <dbReference type="ChEBI" id="CHEBI:15378"/>
        <dbReference type="ChEBI" id="CHEBI:30616"/>
        <dbReference type="ChEBI" id="CHEBI:43474"/>
        <dbReference type="ChEBI" id="CHEBI:456216"/>
    </reaction>
</comment>
<dbReference type="InterPro" id="IPR046842">
    <property type="entry name" value="SpoIVA_ATPase"/>
</dbReference>
<dbReference type="NCBIfam" id="TIGR02836">
    <property type="entry name" value="spore_IV_A"/>
    <property type="match status" value="1"/>
</dbReference>
<dbReference type="AlphaFoldDB" id="A0A9D2MEA8"/>